<dbReference type="Gene3D" id="3.40.50.2020">
    <property type="match status" value="1"/>
</dbReference>
<organism evidence="2">
    <name type="scientific">hydrothermal vent metagenome</name>
    <dbReference type="NCBI Taxonomy" id="652676"/>
    <lineage>
        <taxon>unclassified sequences</taxon>
        <taxon>metagenomes</taxon>
        <taxon>ecological metagenomes</taxon>
    </lineage>
</organism>
<accession>A0A3B0XNT9</accession>
<dbReference type="InterPro" id="IPR050408">
    <property type="entry name" value="HGPRT"/>
</dbReference>
<dbReference type="GO" id="GO:0032263">
    <property type="term" value="P:GMP salvage"/>
    <property type="evidence" value="ECO:0007669"/>
    <property type="project" value="TreeGrafter"/>
</dbReference>
<dbReference type="NCBIfam" id="NF006605">
    <property type="entry name" value="PRK09162.1"/>
    <property type="match status" value="1"/>
</dbReference>
<evidence type="ECO:0000313" key="2">
    <source>
        <dbReference type="EMBL" id="VAW58006.1"/>
    </source>
</evidence>
<dbReference type="GO" id="GO:0006178">
    <property type="term" value="P:guanine salvage"/>
    <property type="evidence" value="ECO:0007669"/>
    <property type="project" value="TreeGrafter"/>
</dbReference>
<dbReference type="GO" id="GO:0032264">
    <property type="term" value="P:IMP salvage"/>
    <property type="evidence" value="ECO:0007669"/>
    <property type="project" value="TreeGrafter"/>
</dbReference>
<dbReference type="Pfam" id="PF00156">
    <property type="entry name" value="Pribosyltran"/>
    <property type="match status" value="1"/>
</dbReference>
<proteinExistence type="predicted"/>
<keyword evidence="2" id="KW-0328">Glycosyltransferase</keyword>
<dbReference type="PANTHER" id="PTHR43340:SF1">
    <property type="entry name" value="HYPOXANTHINE PHOSPHORIBOSYLTRANSFERASE"/>
    <property type="match status" value="1"/>
</dbReference>
<dbReference type="InterPro" id="IPR029057">
    <property type="entry name" value="PRTase-like"/>
</dbReference>
<dbReference type="EC" id="2.4.2.8" evidence="2"/>
<dbReference type="GO" id="GO:0004422">
    <property type="term" value="F:hypoxanthine phosphoribosyltransferase activity"/>
    <property type="evidence" value="ECO:0007669"/>
    <property type="project" value="TreeGrafter"/>
</dbReference>
<keyword evidence="2" id="KW-0808">Transferase</keyword>
<feature type="domain" description="Phosphoribosyltransferase" evidence="1">
    <location>
        <begin position="21"/>
        <end position="173"/>
    </location>
</feature>
<dbReference type="GO" id="GO:0000287">
    <property type="term" value="F:magnesium ion binding"/>
    <property type="evidence" value="ECO:0007669"/>
    <property type="project" value="TreeGrafter"/>
</dbReference>
<protein>
    <submittedName>
        <fullName evidence="2">Hypoxanthine-guanine phosphoribosyltransferase</fullName>
        <ecNumber evidence="2">2.4.2.8</ecNumber>
    </submittedName>
</protein>
<reference evidence="2" key="1">
    <citation type="submission" date="2018-06" db="EMBL/GenBank/DDBJ databases">
        <authorList>
            <person name="Zhirakovskaya E."/>
        </authorList>
    </citation>
    <scope>NUCLEOTIDE SEQUENCE</scope>
</reference>
<dbReference type="EMBL" id="UOFG01000009">
    <property type="protein sequence ID" value="VAW58006.1"/>
    <property type="molecule type" value="Genomic_DNA"/>
</dbReference>
<dbReference type="GO" id="GO:0046100">
    <property type="term" value="P:hypoxanthine metabolic process"/>
    <property type="evidence" value="ECO:0007669"/>
    <property type="project" value="TreeGrafter"/>
</dbReference>
<name>A0A3B0XNT9_9ZZZZ</name>
<dbReference type="InterPro" id="IPR000836">
    <property type="entry name" value="PRTase_dom"/>
</dbReference>
<evidence type="ECO:0000259" key="1">
    <source>
        <dbReference type="Pfam" id="PF00156"/>
    </source>
</evidence>
<dbReference type="AlphaFoldDB" id="A0A3B0XNT9"/>
<dbReference type="CDD" id="cd06223">
    <property type="entry name" value="PRTases_typeI"/>
    <property type="match status" value="1"/>
</dbReference>
<dbReference type="PANTHER" id="PTHR43340">
    <property type="entry name" value="HYPOXANTHINE-GUANINE PHOSPHORIBOSYLTRANSFERASE"/>
    <property type="match status" value="1"/>
</dbReference>
<gene>
    <name evidence="2" type="ORF">MNBD_GAMMA11-849</name>
</gene>
<dbReference type="SUPFAM" id="SSF53271">
    <property type="entry name" value="PRTase-like"/>
    <property type="match status" value="1"/>
</dbReference>
<sequence length="193" mass="21693">MTAEDTHLAEAQQVLEKADLIYSASQIEQAIALLAENINRQLGSTSRPVIVIPIMNGGLILGGQLITRLKFPLLVDYLHATRYRDETTGAELQWLAKPQQVLKNRVILIIDDILDEGYTLSEVLNYCTQQGAKQVYSAVLIEKDHLRPKAAVKTDFTGMHVEDRYVFGFGMDYRGYHRNLNGIYAVGNNEERG</sequence>
<dbReference type="GO" id="GO:0005829">
    <property type="term" value="C:cytosol"/>
    <property type="evidence" value="ECO:0007669"/>
    <property type="project" value="TreeGrafter"/>
</dbReference>